<dbReference type="Proteomes" id="UP000295763">
    <property type="component" value="Unassembled WGS sequence"/>
</dbReference>
<keyword evidence="6" id="KW-1185">Reference proteome</keyword>
<organism evidence="5 6">
    <name type="scientific">Cricetibacter osteomyelitidis</name>
    <dbReference type="NCBI Taxonomy" id="1521931"/>
    <lineage>
        <taxon>Bacteria</taxon>
        <taxon>Pseudomonadati</taxon>
        <taxon>Pseudomonadota</taxon>
        <taxon>Gammaproteobacteria</taxon>
        <taxon>Pasteurellales</taxon>
        <taxon>Pasteurellaceae</taxon>
        <taxon>Cricetibacter</taxon>
    </lineage>
</organism>
<evidence type="ECO:0000313" key="5">
    <source>
        <dbReference type="EMBL" id="TCP93221.1"/>
    </source>
</evidence>
<dbReference type="GO" id="GO:0006396">
    <property type="term" value="P:RNA processing"/>
    <property type="evidence" value="ECO:0007669"/>
    <property type="project" value="InterPro"/>
</dbReference>
<keyword evidence="2 5" id="KW-0808">Transferase</keyword>
<dbReference type="PANTHER" id="PTHR46429:SF2">
    <property type="entry name" value="TRNA_RRNA METHYLTRANSFERASE"/>
    <property type="match status" value="1"/>
</dbReference>
<dbReference type="InterPro" id="IPR004441">
    <property type="entry name" value="rRNA_MeTrfase_TrmH"/>
</dbReference>
<feature type="compositionally biased region" description="Polar residues" evidence="3">
    <location>
        <begin position="61"/>
        <end position="72"/>
    </location>
</feature>
<feature type="compositionally biased region" description="Basic and acidic residues" evidence="3">
    <location>
        <begin position="11"/>
        <end position="42"/>
    </location>
</feature>
<sequence>MKKPIFQQADNGKRFQQRDSHSRNERSERSRNRNEKSAENKPHFGNKKPFNKKPFADRSEQTAPQISETTLQTVRGNHVKVLVKGDGVGFKEKKTGPLSPRAPEKIRKNRSEEMKVYGENACLALFAERPKSIVRLWANVEIAKKIGEITGYLAANKRAYHIVDNQELELVSGTEHHGGICLLVKKQRAFGLKGYLDVPRQQDCLLLLDGVRNAHNIGGVLRTAAFYGVKGVIVDDAELLNSAAAMRVAEGGMEFIKVLETDCTDNALQQLRDAGYQIVHITRHKQAKSLGNTQFADKVVFILSEAVNEQLNYPQDTEIVLSHNNPLKNGLNVAVTAGVLLAKWYFR</sequence>
<dbReference type="GO" id="GO:0008173">
    <property type="term" value="F:RNA methyltransferase activity"/>
    <property type="evidence" value="ECO:0007669"/>
    <property type="project" value="InterPro"/>
</dbReference>
<protein>
    <submittedName>
        <fullName evidence="5">TrmH RNA methyltransferase</fullName>
    </submittedName>
</protein>
<dbReference type="InterPro" id="IPR029028">
    <property type="entry name" value="Alpha/beta_knot_MTases"/>
</dbReference>
<proteinExistence type="predicted"/>
<dbReference type="Gene3D" id="3.40.1280.10">
    <property type="match status" value="1"/>
</dbReference>
<dbReference type="SUPFAM" id="SSF75217">
    <property type="entry name" value="alpha/beta knot"/>
    <property type="match status" value="1"/>
</dbReference>
<dbReference type="GO" id="GO:0003723">
    <property type="term" value="F:RNA binding"/>
    <property type="evidence" value="ECO:0007669"/>
    <property type="project" value="InterPro"/>
</dbReference>
<reference evidence="5 6" key="1">
    <citation type="submission" date="2019-03" db="EMBL/GenBank/DDBJ databases">
        <title>Genomic Encyclopedia of Type Strains, Phase IV (KMG-IV): sequencing the most valuable type-strain genomes for metagenomic binning, comparative biology and taxonomic classification.</title>
        <authorList>
            <person name="Goeker M."/>
        </authorList>
    </citation>
    <scope>NUCLEOTIDE SEQUENCE [LARGE SCALE GENOMIC DNA]</scope>
    <source>
        <strain evidence="5 6">DSM 28404</strain>
    </source>
</reference>
<dbReference type="SUPFAM" id="SSF55315">
    <property type="entry name" value="L30e-like"/>
    <property type="match status" value="1"/>
</dbReference>
<dbReference type="CDD" id="cd18095">
    <property type="entry name" value="SpoU-like_rRNA-MTase"/>
    <property type="match status" value="1"/>
</dbReference>
<evidence type="ECO:0000313" key="6">
    <source>
        <dbReference type="Proteomes" id="UP000295763"/>
    </source>
</evidence>
<comment type="caution">
    <text evidence="5">The sequence shown here is derived from an EMBL/GenBank/DDBJ whole genome shotgun (WGS) entry which is preliminary data.</text>
</comment>
<dbReference type="PIRSF" id="PIRSF006280">
    <property type="entry name" value="YfiF_prd"/>
    <property type="match status" value="1"/>
</dbReference>
<dbReference type="SMART" id="SM00967">
    <property type="entry name" value="SpoU_sub_bind"/>
    <property type="match status" value="1"/>
</dbReference>
<dbReference type="Pfam" id="PF08032">
    <property type="entry name" value="SpoU_sub_bind"/>
    <property type="match status" value="1"/>
</dbReference>
<dbReference type="NCBIfam" id="NF008117">
    <property type="entry name" value="PRK10864.1"/>
    <property type="match status" value="1"/>
</dbReference>
<gene>
    <name evidence="5" type="ORF">EDC44_12321</name>
</gene>
<dbReference type="OrthoDB" id="9785673at2"/>
<dbReference type="InterPro" id="IPR001537">
    <property type="entry name" value="SpoU_MeTrfase"/>
</dbReference>
<evidence type="ECO:0000256" key="2">
    <source>
        <dbReference type="ARBA" id="ARBA00022679"/>
    </source>
</evidence>
<dbReference type="GO" id="GO:0005829">
    <property type="term" value="C:cytosol"/>
    <property type="evidence" value="ECO:0007669"/>
    <property type="project" value="TreeGrafter"/>
</dbReference>
<accession>A0A4R2SWG7</accession>
<evidence type="ECO:0000259" key="4">
    <source>
        <dbReference type="SMART" id="SM00967"/>
    </source>
</evidence>
<dbReference type="AlphaFoldDB" id="A0A4R2SWG7"/>
<keyword evidence="1 5" id="KW-0489">Methyltransferase</keyword>
<dbReference type="InterPro" id="IPR016479">
    <property type="entry name" value="YfiF_prd"/>
</dbReference>
<dbReference type="InterPro" id="IPR013123">
    <property type="entry name" value="SpoU_subst-bd"/>
</dbReference>
<dbReference type="EMBL" id="SLYB01000023">
    <property type="protein sequence ID" value="TCP93221.1"/>
    <property type="molecule type" value="Genomic_DNA"/>
</dbReference>
<dbReference type="Pfam" id="PF00588">
    <property type="entry name" value="SpoU_methylase"/>
    <property type="match status" value="1"/>
</dbReference>
<feature type="domain" description="RNA 2-O ribose methyltransferase substrate binding" evidence="4">
    <location>
        <begin position="115"/>
        <end position="190"/>
    </location>
</feature>
<dbReference type="PANTHER" id="PTHR46429">
    <property type="entry name" value="23S RRNA (GUANOSINE-2'-O-)-METHYLTRANSFERASE RLMB"/>
    <property type="match status" value="1"/>
</dbReference>
<dbReference type="Gene3D" id="3.30.1330.30">
    <property type="match status" value="1"/>
</dbReference>
<evidence type="ECO:0000256" key="3">
    <source>
        <dbReference type="SAM" id="MobiDB-lite"/>
    </source>
</evidence>
<dbReference type="RefSeq" id="WP_131978136.1">
    <property type="nucleotide sequence ID" value="NZ_SLYB01000023.1"/>
</dbReference>
<dbReference type="InterPro" id="IPR029064">
    <property type="entry name" value="Ribosomal_eL30-like_sf"/>
</dbReference>
<feature type="region of interest" description="Disordered" evidence="3">
    <location>
        <begin position="1"/>
        <end position="72"/>
    </location>
</feature>
<dbReference type="GO" id="GO:0032259">
    <property type="term" value="P:methylation"/>
    <property type="evidence" value="ECO:0007669"/>
    <property type="project" value="UniProtKB-KW"/>
</dbReference>
<name>A0A4R2SWG7_9PAST</name>
<evidence type="ECO:0000256" key="1">
    <source>
        <dbReference type="ARBA" id="ARBA00022603"/>
    </source>
</evidence>
<dbReference type="InterPro" id="IPR029026">
    <property type="entry name" value="tRNA_m1G_MTases_N"/>
</dbReference>